<feature type="transmembrane region" description="Helical" evidence="1">
    <location>
        <begin position="44"/>
        <end position="59"/>
    </location>
</feature>
<protein>
    <submittedName>
        <fullName evidence="2">Uncharacterized protein</fullName>
    </submittedName>
</protein>
<dbReference type="AlphaFoldDB" id="A0A7G3B7F6"/>
<proteinExistence type="predicted"/>
<keyword evidence="1" id="KW-1133">Transmembrane helix</keyword>
<dbReference type="EMBL" id="GITU01011874">
    <property type="protein sequence ID" value="MBC1180577.1"/>
    <property type="molecule type" value="Transcribed_RNA"/>
</dbReference>
<reference evidence="2" key="1">
    <citation type="journal article" date="2020" name="BMC">
        <title>Leishmania infection induces a limited differential gene expression in the sand fly midgut.</title>
        <authorList>
            <person name="Coutinho-Abreu I.V."/>
            <person name="Serafim T.D."/>
            <person name="Meneses C."/>
            <person name="Kamhawi S."/>
            <person name="Oliveira F."/>
            <person name="Valenzuela J.G."/>
        </authorList>
    </citation>
    <scope>NUCLEOTIDE SEQUENCE</scope>
    <source>
        <strain evidence="2">Jacobina</strain>
        <tissue evidence="2">Midgut</tissue>
    </source>
</reference>
<organism evidence="2">
    <name type="scientific">Lutzomyia longipalpis</name>
    <name type="common">Sand fly</name>
    <dbReference type="NCBI Taxonomy" id="7200"/>
    <lineage>
        <taxon>Eukaryota</taxon>
        <taxon>Metazoa</taxon>
        <taxon>Ecdysozoa</taxon>
        <taxon>Arthropoda</taxon>
        <taxon>Hexapoda</taxon>
        <taxon>Insecta</taxon>
        <taxon>Pterygota</taxon>
        <taxon>Neoptera</taxon>
        <taxon>Endopterygota</taxon>
        <taxon>Diptera</taxon>
        <taxon>Nematocera</taxon>
        <taxon>Psychodoidea</taxon>
        <taxon>Psychodidae</taxon>
        <taxon>Lutzomyia</taxon>
        <taxon>Lutzomyia</taxon>
    </lineage>
</organism>
<feature type="transmembrane region" description="Helical" evidence="1">
    <location>
        <begin position="21"/>
        <end position="38"/>
    </location>
</feature>
<name>A0A7G3B7F6_LUTLO</name>
<keyword evidence="1" id="KW-0812">Transmembrane</keyword>
<evidence type="ECO:0000256" key="1">
    <source>
        <dbReference type="SAM" id="Phobius"/>
    </source>
</evidence>
<evidence type="ECO:0000313" key="2">
    <source>
        <dbReference type="EMBL" id="MBC1180577.1"/>
    </source>
</evidence>
<keyword evidence="1" id="KW-0472">Membrane</keyword>
<feature type="transmembrane region" description="Helical" evidence="1">
    <location>
        <begin position="80"/>
        <end position="99"/>
    </location>
</feature>
<sequence>MASVKLTQITGRTRRASSESIWLAILLLLINAGAAFYWLPEVSLLITFTILLHASFYFNKHQPKASRSRTMIRNSFWDKLTNVAIGMVLLVFISIKLGSNSEITQEFVNGPSEEL</sequence>
<accession>A0A7G3B7F6</accession>